<feature type="compositionally biased region" description="Basic and acidic residues" evidence="7">
    <location>
        <begin position="624"/>
        <end position="634"/>
    </location>
</feature>
<feature type="region of interest" description="Disordered" evidence="7">
    <location>
        <begin position="364"/>
        <end position="384"/>
    </location>
</feature>
<dbReference type="PROSITE" id="PS50157">
    <property type="entry name" value="ZINC_FINGER_C2H2_2"/>
    <property type="match status" value="1"/>
</dbReference>
<dbReference type="Proteomes" id="UP000515153">
    <property type="component" value="Chromosome I"/>
</dbReference>
<reference evidence="9 10" key="1">
    <citation type="journal article" date="2019" name="Mol. Biol. Evol.">
        <title>Blast fungal genomes show frequent chromosomal changes, gene gains and losses, and effector gene turnover.</title>
        <authorList>
            <person name="Gomez Luciano L.B."/>
            <person name="Jason Tsai I."/>
            <person name="Chuma I."/>
            <person name="Tosa Y."/>
            <person name="Chen Y.H."/>
            <person name="Li J.Y."/>
            <person name="Li M.Y."/>
            <person name="Jade Lu M.Y."/>
            <person name="Nakayashiki H."/>
            <person name="Li W.H."/>
        </authorList>
    </citation>
    <scope>NUCLEOTIDE SEQUENCE [LARGE SCALE GENOMIC DNA]</scope>
    <source>
        <strain evidence="9 10">NI907</strain>
    </source>
</reference>
<evidence type="ECO:0000256" key="5">
    <source>
        <dbReference type="ARBA" id="ARBA00023242"/>
    </source>
</evidence>
<protein>
    <recommendedName>
        <fullName evidence="8">C2H2-type domain-containing protein</fullName>
    </recommendedName>
</protein>
<feature type="region of interest" description="Disordered" evidence="7">
    <location>
        <begin position="457"/>
        <end position="477"/>
    </location>
</feature>
<dbReference type="InterPro" id="IPR007309">
    <property type="entry name" value="TFIIIC_Bblock-bd"/>
</dbReference>
<keyword evidence="5" id="KW-0539">Nucleus</keyword>
<reference evidence="10" key="3">
    <citation type="submission" date="2025-08" db="UniProtKB">
        <authorList>
            <consortium name="RefSeq"/>
        </authorList>
    </citation>
    <scope>IDENTIFICATION</scope>
    <source>
        <strain evidence="10">NI907</strain>
    </source>
</reference>
<keyword evidence="6" id="KW-0862">Zinc</keyword>
<feature type="compositionally biased region" description="Polar residues" evidence="7">
    <location>
        <begin position="1479"/>
        <end position="1491"/>
    </location>
</feature>
<keyword evidence="9" id="KW-1185">Reference proteome</keyword>
<evidence type="ECO:0000259" key="8">
    <source>
        <dbReference type="PROSITE" id="PS50157"/>
    </source>
</evidence>
<gene>
    <name evidence="10" type="ORF">PgNI_05594</name>
</gene>
<feature type="region of interest" description="Disordered" evidence="7">
    <location>
        <begin position="813"/>
        <end position="834"/>
    </location>
</feature>
<keyword evidence="3" id="KW-0238">DNA-binding</keyword>
<dbReference type="GO" id="GO:0006384">
    <property type="term" value="P:transcription initiation at RNA polymerase III promoter"/>
    <property type="evidence" value="ECO:0007669"/>
    <property type="project" value="InterPro"/>
</dbReference>
<proteinExistence type="predicted"/>
<feature type="domain" description="C2H2-type" evidence="8">
    <location>
        <begin position="844"/>
        <end position="872"/>
    </location>
</feature>
<evidence type="ECO:0000313" key="9">
    <source>
        <dbReference type="Proteomes" id="UP000515153"/>
    </source>
</evidence>
<dbReference type="GO" id="GO:0000127">
    <property type="term" value="C:transcription factor TFIIIC complex"/>
    <property type="evidence" value="ECO:0007669"/>
    <property type="project" value="InterPro"/>
</dbReference>
<evidence type="ECO:0000256" key="6">
    <source>
        <dbReference type="PROSITE-ProRule" id="PRU00042"/>
    </source>
</evidence>
<keyword evidence="6" id="KW-0479">Metal-binding</keyword>
<evidence type="ECO:0000313" key="10">
    <source>
        <dbReference type="RefSeq" id="XP_030982116.1"/>
    </source>
</evidence>
<dbReference type="PANTHER" id="PTHR15180:SF1">
    <property type="entry name" value="GENERAL TRANSCRIPTION FACTOR 3C POLYPEPTIDE 1"/>
    <property type="match status" value="1"/>
</dbReference>
<feature type="region of interest" description="Disordered" evidence="7">
    <location>
        <begin position="863"/>
        <end position="947"/>
    </location>
</feature>
<keyword evidence="2" id="KW-0597">Phosphoprotein</keyword>
<dbReference type="GO" id="GO:0003677">
    <property type="term" value="F:DNA binding"/>
    <property type="evidence" value="ECO:0007669"/>
    <property type="project" value="UniProtKB-KW"/>
</dbReference>
<evidence type="ECO:0000256" key="4">
    <source>
        <dbReference type="ARBA" id="ARBA00023163"/>
    </source>
</evidence>
<keyword evidence="6" id="KW-0863">Zinc-finger</keyword>
<name>A0A6P8B4G8_PYRGI</name>
<dbReference type="Pfam" id="PF20222">
    <property type="entry name" value="DUF6581"/>
    <property type="match status" value="1"/>
</dbReference>
<evidence type="ECO:0000256" key="1">
    <source>
        <dbReference type="ARBA" id="ARBA00004123"/>
    </source>
</evidence>
<dbReference type="GO" id="GO:0008270">
    <property type="term" value="F:zinc ion binding"/>
    <property type="evidence" value="ECO:0007669"/>
    <property type="project" value="UniProtKB-KW"/>
</dbReference>
<dbReference type="PANTHER" id="PTHR15180">
    <property type="entry name" value="GENERAL TRANSCRIPTION FACTOR 3C POLYPEPTIDE 1"/>
    <property type="match status" value="1"/>
</dbReference>
<feature type="compositionally biased region" description="Basic residues" evidence="7">
    <location>
        <begin position="815"/>
        <end position="834"/>
    </location>
</feature>
<comment type="subcellular location">
    <subcellularLocation>
        <location evidence="1">Nucleus</location>
    </subcellularLocation>
</comment>
<dbReference type="KEGG" id="pgri:PgNI_05594"/>
<feature type="compositionally biased region" description="Low complexity" evidence="7">
    <location>
        <begin position="1445"/>
        <end position="1456"/>
    </location>
</feature>
<feature type="region of interest" description="Disordered" evidence="7">
    <location>
        <begin position="1443"/>
        <end position="1497"/>
    </location>
</feature>
<dbReference type="GeneID" id="41960534"/>
<dbReference type="GO" id="GO:0042791">
    <property type="term" value="P:5S class rRNA transcription by RNA polymerase III"/>
    <property type="evidence" value="ECO:0007669"/>
    <property type="project" value="TreeGrafter"/>
</dbReference>
<accession>A0A6P8B4G8</accession>
<feature type="region of interest" description="Disordered" evidence="7">
    <location>
        <begin position="575"/>
        <end position="657"/>
    </location>
</feature>
<reference evidence="10" key="2">
    <citation type="submission" date="2019-10" db="EMBL/GenBank/DDBJ databases">
        <authorList>
            <consortium name="NCBI Genome Project"/>
        </authorList>
    </citation>
    <scope>NUCLEOTIDE SEQUENCE</scope>
    <source>
        <strain evidence="10">NI907</strain>
    </source>
</reference>
<evidence type="ECO:0000256" key="2">
    <source>
        <dbReference type="ARBA" id="ARBA00022553"/>
    </source>
</evidence>
<feature type="compositionally biased region" description="Basic and acidic residues" evidence="7">
    <location>
        <begin position="1217"/>
        <end position="1227"/>
    </location>
</feature>
<sequence length="2023" mass="226390">MGKGVDGLVEWCVREISFADDEGLTPQKFVLVVKRYLEDADDKNDASAKTGSAVENMANLDVDRIEPVDVEIAAPVWHDVAARAEIFVGSNRSDKTWNQLPFESIFQLPETPKDAAQPDTVVHAGKDGLPNFQPRIFTSEELTWINITGHGIDFLKIPPLCWKLLPKLASCHYEGCSQGNLCKMGGGDIRSVPKRTDKLAEQGYIVKRTVVLRGSKTSKLWLTQFAPPDLPSAENPNTWGRDLDLSRDHLTKSLRPVPWCHLWTGVTIEYESFGRTAIAVIRAWEVMRIADLKNKLGIHGVRWQMKVLARMLRRFASAGITKYVAAKLGETGKVFKDCVKYVREPTDDEWEKYLSTGGGKAQYTKAGKKGNKSAKPQIPTGGPKPVVSAQLSKWSPEKPLVNLVYDTIKRSAFQGLTGPQVSTLTVGYAFRRYMDSLMPVLSKSDIQPDHLSHLTIRPENRGPRSRVFTTEPSDGPELAPGTLSATITGTLDPATALEAFGFGPILETLAATPANATLTSLARITNDHGEQARMMKPLSSHSENAVLALVEGTTSEHPAKRARLGDVSQVEEEIEALNATPTPGVVLQDAGTSRDEAAVDQATQDNTDQTDREEHTRESKKRSRPLERRPDIEPGARAFIAEDSERPKKKGRPSKNPVKPIIIKFVGQSVQRWQVSAGFELSESFLATDDEDRDSEPSDEEESDEEVPAPDLTMEARYNGRPGQLRVSLSDQMIVFEYGGTAADKPSLQITIASIVDNPAIDTPPDDDDKCLVINATRNNSRWPYIFHFDNTAEVFEAATALRDQVESIRMGTAVKKKPKKSKKLKKSGKAANGIKRKWKAEGYKCDRCGSVYKNDNGLKYHQEKSQTPCNPDFDPNVMAEKPDKRRRSHVDGNEDQGPPTGRGQRSARSQLKKPNHEPEQPTNAFGRKVSKRPESGFASRRGIGSLEKGAIEEAPLVLGQSLPTEPDVSMVDSPAIGRSDDVPTNDIIVIENPQPLRVDAVVTEEAPAEAVEECSPAEAVSMDQQESTTDQVSCSEDCNGFPKFVLPPLTNPKLLETSHRTISIIQYLVDVHDGVFPGDKAMWYAVYTMHEKEFPEEIHPSFRSCLAIIKTMERRGWLRTYTYAWRDEKGSTSKLYLAIKEGVPDSSPTIAAMKERIQNAHPLPYVPPGFEPSPETLEALYARLADESSRMHSRASRRKQVEVEVLKAPFYEETRSDRLAKQESPARRTHISAFRPSPIQNTRSFPPGDRSELLRSRLKASLAQPRQPKRRSLFESSNPGLDSLPPYFFNGTIALRDSSVVLPLEPTGHVDANGGGVFDSSVPITDPFLRQKLPASVEEIPHNVPYSDDEWADPHWARFTWHVNACREWEQAEETSRLLQSSTLAPDYCFLNFTVDPGAFEGVDSPSLQWFAADQFNILDLPYKILARDVYRYERQGAYRLTIPRGPRGPYRPRGSNAGGPSNVRGGGPLSGRGTRNLRASASNDQTLSDSDIMGIPSAEPTPFATPIPLQFEPPAPTPAPARVPVFRKVRELTAFPHTPEDYSAQELVEVDDDVDWSAENTKLAAFIAIRVLLGGVEKVIDWGLMMRLFPDVKLSALRKFWGHMRKTRSFYIEATTELFQDNFLEAYEEGELPPLNYDDVLAYDWRRLIRWTLNEMIEQDIVLPATKEGLEQEYIVDDNAYTVPEWRDTYFHYQRSIWNRFQDFTSEVAAMPAKPQLTNYNSLESIITSWIRALCSTPPEFYSPGSIRDRVYSLGVRDDQEVSCLLQGAMIDLQRRRVIKKSKPAALKSGRPYKYTQFFYTTLDKYSQPHKFSQAAVFKAHLDSLFRKGKILERLDFTVDDGAIMAIVNLQAHGRIKVEPIDIPNIPFGFDPGNYETRKYNKDFYQFSVRVRPTDKYVYNEDIPLLDRVRTSTPPGMGPEGQLPTWCDFLGTIDWSRWARFVSAVFFILATRGSMGPERASAALGPLTEPYDVQCIMDWGVRLGLLREMVAGGGLCVDDWWWLGMSKLTIDEEVSDGEDTA</sequence>
<organism evidence="9 10">
    <name type="scientific">Pyricularia grisea</name>
    <name type="common">Crabgrass-specific blast fungus</name>
    <name type="synonym">Magnaporthe grisea</name>
    <dbReference type="NCBI Taxonomy" id="148305"/>
    <lineage>
        <taxon>Eukaryota</taxon>
        <taxon>Fungi</taxon>
        <taxon>Dikarya</taxon>
        <taxon>Ascomycota</taxon>
        <taxon>Pezizomycotina</taxon>
        <taxon>Sordariomycetes</taxon>
        <taxon>Sordariomycetidae</taxon>
        <taxon>Magnaporthales</taxon>
        <taxon>Pyriculariaceae</taxon>
        <taxon>Pyricularia</taxon>
    </lineage>
</organism>
<feature type="region of interest" description="Disordered" evidence="7">
    <location>
        <begin position="1260"/>
        <end position="1279"/>
    </location>
</feature>
<dbReference type="InterPro" id="IPR013087">
    <property type="entry name" value="Znf_C2H2_type"/>
</dbReference>
<dbReference type="Pfam" id="PF04182">
    <property type="entry name" value="B-block_TFIIIC"/>
    <property type="match status" value="1"/>
</dbReference>
<keyword evidence="4" id="KW-0804">Transcription</keyword>
<dbReference type="GO" id="GO:0005634">
    <property type="term" value="C:nucleus"/>
    <property type="evidence" value="ECO:0007669"/>
    <property type="project" value="UniProtKB-SubCell"/>
</dbReference>
<feature type="compositionally biased region" description="Acidic residues" evidence="7">
    <location>
        <begin position="688"/>
        <end position="708"/>
    </location>
</feature>
<dbReference type="InterPro" id="IPR046488">
    <property type="entry name" value="Sfc3/Tfc3_C"/>
</dbReference>
<feature type="region of interest" description="Disordered" evidence="7">
    <location>
        <begin position="1217"/>
        <end position="1252"/>
    </location>
</feature>
<dbReference type="RefSeq" id="XP_030982116.1">
    <property type="nucleotide sequence ID" value="XM_031125625.1"/>
</dbReference>
<feature type="region of interest" description="Disordered" evidence="7">
    <location>
        <begin position="683"/>
        <end position="711"/>
    </location>
</feature>
<evidence type="ECO:0000256" key="3">
    <source>
        <dbReference type="ARBA" id="ARBA00023125"/>
    </source>
</evidence>
<dbReference type="InterPro" id="IPR044210">
    <property type="entry name" value="Tfc3-like"/>
</dbReference>
<evidence type="ECO:0000256" key="7">
    <source>
        <dbReference type="SAM" id="MobiDB-lite"/>
    </source>
</evidence>